<dbReference type="GO" id="GO:0005634">
    <property type="term" value="C:nucleus"/>
    <property type="evidence" value="ECO:0007669"/>
    <property type="project" value="UniProtKB-SubCell"/>
</dbReference>
<dbReference type="InterPro" id="IPR000626">
    <property type="entry name" value="Ubiquitin-like_dom"/>
</dbReference>
<keyword evidence="7" id="KW-0832">Ubl conjugation</keyword>
<accession>A0A8X7S357</accession>
<evidence type="ECO:0000256" key="6">
    <source>
        <dbReference type="ARBA" id="ARBA00022737"/>
    </source>
</evidence>
<dbReference type="GO" id="GO:0003729">
    <property type="term" value="F:mRNA binding"/>
    <property type="evidence" value="ECO:0007669"/>
    <property type="project" value="UniProtKB-ARBA"/>
</dbReference>
<dbReference type="Pfam" id="PF00240">
    <property type="entry name" value="ubiquitin"/>
    <property type="match status" value="5"/>
</dbReference>
<dbReference type="InterPro" id="IPR029071">
    <property type="entry name" value="Ubiquitin-like_domsf"/>
</dbReference>
<dbReference type="FunFam" id="3.10.20.90:FF:000469">
    <property type="entry name" value="Polyubiquitin-C"/>
    <property type="match status" value="1"/>
</dbReference>
<dbReference type="InterPro" id="IPR019956">
    <property type="entry name" value="Ubiquitin_dom"/>
</dbReference>
<dbReference type="SMART" id="SM00213">
    <property type="entry name" value="UBQ"/>
    <property type="match status" value="5"/>
</dbReference>
<feature type="domain" description="Ubiquitin-like" evidence="9">
    <location>
        <begin position="3"/>
        <end position="74"/>
    </location>
</feature>
<keyword evidence="5" id="KW-1017">Isopeptide bond</keyword>
<reference evidence="10 11" key="1">
    <citation type="submission" date="2020-02" db="EMBL/GenBank/DDBJ databases">
        <authorList>
            <person name="Ma Q."/>
            <person name="Huang Y."/>
            <person name="Song X."/>
            <person name="Pei D."/>
        </authorList>
    </citation>
    <scope>NUCLEOTIDE SEQUENCE [LARGE SCALE GENOMIC DNA]</scope>
    <source>
        <strain evidence="10">Sxm20200214</strain>
        <tissue evidence="10">Leaf</tissue>
    </source>
</reference>
<dbReference type="PROSITE" id="PS50053">
    <property type="entry name" value="UBIQUITIN_2"/>
    <property type="match status" value="5"/>
</dbReference>
<name>A0A8X7S357_BRACI</name>
<feature type="domain" description="Ubiquitin-like" evidence="9">
    <location>
        <begin position="307"/>
        <end position="381"/>
    </location>
</feature>
<comment type="caution">
    <text evidence="10">The sequence shown here is derived from an EMBL/GenBank/DDBJ whole genome shotgun (WGS) entry which is preliminary data.</text>
</comment>
<feature type="domain" description="Ubiquitin-like" evidence="9">
    <location>
        <begin position="79"/>
        <end position="150"/>
    </location>
</feature>
<dbReference type="PRINTS" id="PR00348">
    <property type="entry name" value="UBIQUITIN"/>
</dbReference>
<comment type="subcellular location">
    <subcellularLocation>
        <location evidence="2">Cytoplasm</location>
    </subcellularLocation>
    <subcellularLocation>
        <location evidence="1">Nucleus</location>
    </subcellularLocation>
</comment>
<keyword evidence="8" id="KW-0539">Nucleus</keyword>
<proteinExistence type="inferred from homology"/>
<evidence type="ECO:0000313" key="11">
    <source>
        <dbReference type="Proteomes" id="UP000886595"/>
    </source>
</evidence>
<dbReference type="EMBL" id="JAAMPC010000008">
    <property type="protein sequence ID" value="KAG2298353.1"/>
    <property type="molecule type" value="Genomic_DNA"/>
</dbReference>
<keyword evidence="11" id="KW-1185">Reference proteome</keyword>
<dbReference type="AlphaFoldDB" id="A0A8X7S357"/>
<evidence type="ECO:0000256" key="7">
    <source>
        <dbReference type="ARBA" id="ARBA00022843"/>
    </source>
</evidence>
<dbReference type="FunFam" id="3.10.20.90:FF:000160">
    <property type="entry name" value="Polyubiquitin-C"/>
    <property type="match status" value="2"/>
</dbReference>
<dbReference type="OrthoDB" id="428577at2759"/>
<keyword evidence="4" id="KW-0963">Cytoplasm</keyword>
<evidence type="ECO:0000256" key="4">
    <source>
        <dbReference type="ARBA" id="ARBA00022490"/>
    </source>
</evidence>
<evidence type="ECO:0000256" key="3">
    <source>
        <dbReference type="ARBA" id="ARBA00008430"/>
    </source>
</evidence>
<dbReference type="SUPFAM" id="SSF54236">
    <property type="entry name" value="Ubiquitin-like"/>
    <property type="match status" value="5"/>
</dbReference>
<gene>
    <name evidence="10" type="ORF">Bca52824_034825</name>
</gene>
<evidence type="ECO:0000256" key="2">
    <source>
        <dbReference type="ARBA" id="ARBA00004496"/>
    </source>
</evidence>
<protein>
    <recommendedName>
        <fullName evidence="9">Ubiquitin-like domain-containing protein</fullName>
    </recommendedName>
</protein>
<feature type="domain" description="Ubiquitin-like" evidence="9">
    <location>
        <begin position="231"/>
        <end position="300"/>
    </location>
</feature>
<dbReference type="GO" id="GO:0005737">
    <property type="term" value="C:cytoplasm"/>
    <property type="evidence" value="ECO:0007669"/>
    <property type="project" value="UniProtKB-SubCell"/>
</dbReference>
<evidence type="ECO:0000256" key="8">
    <source>
        <dbReference type="ARBA" id="ARBA00023242"/>
    </source>
</evidence>
<organism evidence="10 11">
    <name type="scientific">Brassica carinata</name>
    <name type="common">Ethiopian mustard</name>
    <name type="synonym">Abyssinian cabbage</name>
    <dbReference type="NCBI Taxonomy" id="52824"/>
    <lineage>
        <taxon>Eukaryota</taxon>
        <taxon>Viridiplantae</taxon>
        <taxon>Streptophyta</taxon>
        <taxon>Embryophyta</taxon>
        <taxon>Tracheophyta</taxon>
        <taxon>Spermatophyta</taxon>
        <taxon>Magnoliopsida</taxon>
        <taxon>eudicotyledons</taxon>
        <taxon>Gunneridae</taxon>
        <taxon>Pentapetalae</taxon>
        <taxon>rosids</taxon>
        <taxon>malvids</taxon>
        <taxon>Brassicales</taxon>
        <taxon>Brassicaceae</taxon>
        <taxon>Brassiceae</taxon>
        <taxon>Brassica</taxon>
    </lineage>
</organism>
<keyword evidence="6" id="KW-0677">Repeat</keyword>
<feature type="domain" description="Ubiquitin-like" evidence="9">
    <location>
        <begin position="155"/>
        <end position="226"/>
    </location>
</feature>
<comment type="similarity">
    <text evidence="3">Belongs to the ubiquitin family.</text>
</comment>
<evidence type="ECO:0000256" key="1">
    <source>
        <dbReference type="ARBA" id="ARBA00004123"/>
    </source>
</evidence>
<dbReference type="InterPro" id="IPR050158">
    <property type="entry name" value="Ubiquitin_ubiquitin-like"/>
</dbReference>
<dbReference type="PANTHER" id="PTHR10666">
    <property type="entry name" value="UBIQUITIN"/>
    <property type="match status" value="1"/>
</dbReference>
<dbReference type="Gene3D" id="3.10.20.90">
    <property type="entry name" value="Phosphatidylinositol 3-kinase Catalytic Subunit, Chain A, domain 1"/>
    <property type="match status" value="5"/>
</dbReference>
<evidence type="ECO:0000313" key="10">
    <source>
        <dbReference type="EMBL" id="KAG2298353.1"/>
    </source>
</evidence>
<evidence type="ECO:0000259" key="9">
    <source>
        <dbReference type="PROSITE" id="PS50053"/>
    </source>
</evidence>
<dbReference type="Proteomes" id="UP000886595">
    <property type="component" value="Unassembled WGS sequence"/>
</dbReference>
<evidence type="ECO:0000256" key="5">
    <source>
        <dbReference type="ARBA" id="ARBA00022499"/>
    </source>
</evidence>
<sequence>MVMPIFIKTLVGKTIILHVRSSDTIGSVKTRIQYRETIPRDKQTLFFIGIPLEDHRTLAHYNIEKHSTVHLVLRSERFIRIFVKALVGMNITLNCILSSNTIGDVKETIQFFEGIPKDKQRLIFAGKQMENHCTVADYNIQKDSTLHLVLGGLFMQIFVKYLAGETIALVVQSSSTIDNVKAMIKDKKGIPTDQQSLLFAGYQMEGGRTLGDYNIQQDSILHCVLRFSETMLIFIKTLKGKIIVLDEVKRSDTIENIKARITDCEGIPTDKQMLIFSCQPLEDGRTLADYDIWKESVLRVHFLRCRMQIFVKILSGKTITLEVDSSDIVEDVKTKIQDKEGIPPNRQRITTFCGKPLEDGRTLAYYNIQKESTLDLFLKFT</sequence>